<evidence type="ECO:0000256" key="6">
    <source>
        <dbReference type="SAM" id="MobiDB-lite"/>
    </source>
</evidence>
<dbReference type="GO" id="GO:0009055">
    <property type="term" value="F:electron transfer activity"/>
    <property type="evidence" value="ECO:0007669"/>
    <property type="project" value="InterPro"/>
</dbReference>
<protein>
    <submittedName>
        <fullName evidence="9">Cytochrome b subunit of formate dehydrogenase</fullName>
    </submittedName>
</protein>
<accession>A0A1I0M9W5</accession>
<evidence type="ECO:0000256" key="2">
    <source>
        <dbReference type="ARBA" id="ARBA00022475"/>
    </source>
</evidence>
<reference evidence="10" key="1">
    <citation type="submission" date="2016-10" db="EMBL/GenBank/DDBJ databases">
        <authorList>
            <person name="Varghese N."/>
        </authorList>
    </citation>
    <scope>NUCLEOTIDE SEQUENCE [LARGE SCALE GENOMIC DNA]</scope>
    <source>
        <strain evidence="10">CGMCC 1.12284</strain>
    </source>
</reference>
<dbReference type="EMBL" id="FOIS01000001">
    <property type="protein sequence ID" value="SEV85029.1"/>
    <property type="molecule type" value="Genomic_DNA"/>
</dbReference>
<evidence type="ECO:0000256" key="5">
    <source>
        <dbReference type="ARBA" id="ARBA00023136"/>
    </source>
</evidence>
<dbReference type="eggNOG" id="arCOG05636">
    <property type="taxonomic scope" value="Archaea"/>
</dbReference>
<dbReference type="OrthoDB" id="145083at2157"/>
<evidence type="ECO:0000259" key="8">
    <source>
        <dbReference type="Pfam" id="PF01292"/>
    </source>
</evidence>
<feature type="compositionally biased region" description="Basic and acidic residues" evidence="6">
    <location>
        <begin position="351"/>
        <end position="363"/>
    </location>
</feature>
<keyword evidence="4 7" id="KW-1133">Transmembrane helix</keyword>
<organism evidence="9 10">
    <name type="scientific">Natrinema salifodinae</name>
    <dbReference type="NCBI Taxonomy" id="1202768"/>
    <lineage>
        <taxon>Archaea</taxon>
        <taxon>Methanobacteriati</taxon>
        <taxon>Methanobacteriota</taxon>
        <taxon>Stenosarchaea group</taxon>
        <taxon>Halobacteria</taxon>
        <taxon>Halobacteriales</taxon>
        <taxon>Natrialbaceae</taxon>
        <taxon>Natrinema</taxon>
    </lineage>
</organism>
<dbReference type="InterPro" id="IPR011577">
    <property type="entry name" value="Cyt_b561_bac/Ni-Hgenase"/>
</dbReference>
<feature type="transmembrane region" description="Helical" evidence="7">
    <location>
        <begin position="286"/>
        <end position="307"/>
    </location>
</feature>
<evidence type="ECO:0000313" key="10">
    <source>
        <dbReference type="Proteomes" id="UP000183275"/>
    </source>
</evidence>
<dbReference type="Gene3D" id="1.20.950.20">
    <property type="entry name" value="Transmembrane di-heme cytochromes, Chain C"/>
    <property type="match status" value="1"/>
</dbReference>
<name>A0A1I0M9W5_9EURY</name>
<feature type="domain" description="Cytochrome b561 bacterial/Ni-hydrogenase" evidence="8">
    <location>
        <begin position="9"/>
        <end position="212"/>
    </location>
</feature>
<feature type="transmembrane region" description="Helical" evidence="7">
    <location>
        <begin position="55"/>
        <end position="77"/>
    </location>
</feature>
<feature type="transmembrane region" description="Helical" evidence="7">
    <location>
        <begin position="169"/>
        <end position="192"/>
    </location>
</feature>
<dbReference type="GO" id="GO:0022904">
    <property type="term" value="P:respiratory electron transport chain"/>
    <property type="evidence" value="ECO:0007669"/>
    <property type="project" value="InterPro"/>
</dbReference>
<keyword evidence="5 7" id="KW-0472">Membrane</keyword>
<dbReference type="InterPro" id="IPR016174">
    <property type="entry name" value="Di-haem_cyt_TM"/>
</dbReference>
<keyword evidence="3 7" id="KW-0812">Transmembrane</keyword>
<gene>
    <name evidence="9" type="ORF">SAMN05216285_0676</name>
</gene>
<sequence>MTNLDHGKFSRVTTTFHSLLALTVFFLFFTGYAIAFNTELWWMVELMGGNRGVLAVHRFAGFSLILLTGFWVTFMLLRSASRANFREVLPDLRTDLAAFIQDVKFALGRTDERHPAARQFAGYKAEEVPLISYVGKGVIWIFTVELLLLMLSGLLIWRKTWLIDFYNSQSVVMAFVAFHGLLGVIMLMGVMFHTFEHGFHPAFYPVEMKAFLPKDRTPNFHDDPDEYETTGIDRLRLRPSWRWATNLMGVLVVVGIVSVMMASLSYGGYPVPDRLQFNEGSVLRTIGVNIGMLVLLVGLMLSVYGNVLRARYLRRRRTEPAEDVERAPATADGGDRDGGTQTSTDGGPRPPADRSTDTDRPDGTADSGD</sequence>
<feature type="region of interest" description="Disordered" evidence="6">
    <location>
        <begin position="317"/>
        <end position="369"/>
    </location>
</feature>
<evidence type="ECO:0000256" key="4">
    <source>
        <dbReference type="ARBA" id="ARBA00022989"/>
    </source>
</evidence>
<dbReference type="RefSeq" id="WP_049992217.1">
    <property type="nucleotide sequence ID" value="NZ_FOIS01000001.1"/>
</dbReference>
<feature type="transmembrane region" description="Helical" evidence="7">
    <location>
        <begin position="12"/>
        <end position="35"/>
    </location>
</feature>
<keyword evidence="2" id="KW-1003">Cell membrane</keyword>
<evidence type="ECO:0000313" key="9">
    <source>
        <dbReference type="EMBL" id="SEV85029.1"/>
    </source>
</evidence>
<proteinExistence type="predicted"/>
<dbReference type="GO" id="GO:0005886">
    <property type="term" value="C:plasma membrane"/>
    <property type="evidence" value="ECO:0007669"/>
    <property type="project" value="UniProtKB-SubCell"/>
</dbReference>
<dbReference type="SUPFAM" id="SSF81342">
    <property type="entry name" value="Transmembrane di-heme cytochromes"/>
    <property type="match status" value="1"/>
</dbReference>
<evidence type="ECO:0000256" key="3">
    <source>
        <dbReference type="ARBA" id="ARBA00022692"/>
    </source>
</evidence>
<evidence type="ECO:0000256" key="7">
    <source>
        <dbReference type="SAM" id="Phobius"/>
    </source>
</evidence>
<dbReference type="Pfam" id="PF01292">
    <property type="entry name" value="Ni_hydr_CYTB"/>
    <property type="match status" value="1"/>
</dbReference>
<feature type="transmembrane region" description="Helical" evidence="7">
    <location>
        <begin position="138"/>
        <end position="157"/>
    </location>
</feature>
<feature type="transmembrane region" description="Helical" evidence="7">
    <location>
        <begin position="243"/>
        <end position="266"/>
    </location>
</feature>
<dbReference type="STRING" id="1202768.SAMN05216285_0676"/>
<evidence type="ECO:0000256" key="1">
    <source>
        <dbReference type="ARBA" id="ARBA00004651"/>
    </source>
</evidence>
<comment type="subcellular location">
    <subcellularLocation>
        <location evidence="1">Cell membrane</location>
        <topology evidence="1">Multi-pass membrane protein</topology>
    </subcellularLocation>
</comment>
<keyword evidence="10" id="KW-1185">Reference proteome</keyword>
<dbReference type="Proteomes" id="UP000183275">
    <property type="component" value="Unassembled WGS sequence"/>
</dbReference>
<dbReference type="AlphaFoldDB" id="A0A1I0M9W5"/>